<evidence type="ECO:0000256" key="2">
    <source>
        <dbReference type="ARBA" id="ARBA00047960"/>
    </source>
</evidence>
<dbReference type="SFLD" id="SFLDG00358">
    <property type="entry name" value="Main_(cytGST)"/>
    <property type="match status" value="1"/>
</dbReference>
<dbReference type="Gene3D" id="3.40.30.10">
    <property type="entry name" value="Glutaredoxin"/>
    <property type="match status" value="1"/>
</dbReference>
<dbReference type="GO" id="GO:0006749">
    <property type="term" value="P:glutathione metabolic process"/>
    <property type="evidence" value="ECO:0007669"/>
    <property type="project" value="InterPro"/>
</dbReference>
<dbReference type="AlphaFoldDB" id="A0AAV9DRP2"/>
<reference evidence="6" key="1">
    <citation type="journal article" date="2023" name="Nat. Commun.">
        <title>Diploid and tetraploid genomes of Acorus and the evolution of monocots.</title>
        <authorList>
            <person name="Ma L."/>
            <person name="Liu K.W."/>
            <person name="Li Z."/>
            <person name="Hsiao Y.Y."/>
            <person name="Qi Y."/>
            <person name="Fu T."/>
            <person name="Tang G.D."/>
            <person name="Zhang D."/>
            <person name="Sun W.H."/>
            <person name="Liu D.K."/>
            <person name="Li Y."/>
            <person name="Chen G.Z."/>
            <person name="Liu X.D."/>
            <person name="Liao X.Y."/>
            <person name="Jiang Y.T."/>
            <person name="Yu X."/>
            <person name="Hao Y."/>
            <person name="Huang J."/>
            <person name="Zhao X.W."/>
            <person name="Ke S."/>
            <person name="Chen Y.Y."/>
            <person name="Wu W.L."/>
            <person name="Hsu J.L."/>
            <person name="Lin Y.F."/>
            <person name="Huang M.D."/>
            <person name="Li C.Y."/>
            <person name="Huang L."/>
            <person name="Wang Z.W."/>
            <person name="Zhao X."/>
            <person name="Zhong W.Y."/>
            <person name="Peng D.H."/>
            <person name="Ahmad S."/>
            <person name="Lan S."/>
            <person name="Zhang J.S."/>
            <person name="Tsai W.C."/>
            <person name="Van de Peer Y."/>
            <person name="Liu Z.J."/>
        </authorList>
    </citation>
    <scope>NUCLEOTIDE SEQUENCE</scope>
    <source>
        <strain evidence="6">CP</strain>
    </source>
</reference>
<evidence type="ECO:0000256" key="3">
    <source>
        <dbReference type="RuleBase" id="RU369102"/>
    </source>
</evidence>
<dbReference type="CDD" id="cd03185">
    <property type="entry name" value="GST_C_Tau"/>
    <property type="match status" value="1"/>
</dbReference>
<evidence type="ECO:0000259" key="5">
    <source>
        <dbReference type="PROSITE" id="PS50405"/>
    </source>
</evidence>
<dbReference type="CDD" id="cd03058">
    <property type="entry name" value="GST_N_Tau"/>
    <property type="match status" value="1"/>
</dbReference>
<proteinExistence type="inferred from homology"/>
<dbReference type="InterPro" id="IPR045073">
    <property type="entry name" value="Omega/Tau-like"/>
</dbReference>
<name>A0AAV9DRP2_ACOCL</name>
<dbReference type="PANTHER" id="PTHR11260:SF773">
    <property type="entry name" value="GLUTATHIONE S-TRANSFERASE U26"/>
    <property type="match status" value="1"/>
</dbReference>
<keyword evidence="1 3" id="KW-0808">Transferase</keyword>
<dbReference type="Pfam" id="PF02798">
    <property type="entry name" value="GST_N"/>
    <property type="match status" value="1"/>
</dbReference>
<dbReference type="InterPro" id="IPR004045">
    <property type="entry name" value="Glutathione_S-Trfase_N"/>
</dbReference>
<dbReference type="InterPro" id="IPR036249">
    <property type="entry name" value="Thioredoxin-like_sf"/>
</dbReference>
<comment type="subcellular location">
    <subcellularLocation>
        <location evidence="3">Cytoplasm</location>
        <location evidence="3">Cytosol</location>
    </subcellularLocation>
</comment>
<dbReference type="Pfam" id="PF13410">
    <property type="entry name" value="GST_C_2"/>
    <property type="match status" value="1"/>
</dbReference>
<dbReference type="InterPro" id="IPR040079">
    <property type="entry name" value="Glutathione_S-Trfase"/>
</dbReference>
<dbReference type="EC" id="2.5.1.18" evidence="3"/>
<reference evidence="6" key="2">
    <citation type="submission" date="2023-06" db="EMBL/GenBank/DDBJ databases">
        <authorList>
            <person name="Ma L."/>
            <person name="Liu K.-W."/>
            <person name="Li Z."/>
            <person name="Hsiao Y.-Y."/>
            <person name="Qi Y."/>
            <person name="Fu T."/>
            <person name="Tang G."/>
            <person name="Zhang D."/>
            <person name="Sun W.-H."/>
            <person name="Liu D.-K."/>
            <person name="Li Y."/>
            <person name="Chen G.-Z."/>
            <person name="Liu X.-D."/>
            <person name="Liao X.-Y."/>
            <person name="Jiang Y.-T."/>
            <person name="Yu X."/>
            <person name="Hao Y."/>
            <person name="Huang J."/>
            <person name="Zhao X.-W."/>
            <person name="Ke S."/>
            <person name="Chen Y.-Y."/>
            <person name="Wu W.-L."/>
            <person name="Hsu J.-L."/>
            <person name="Lin Y.-F."/>
            <person name="Huang M.-D."/>
            <person name="Li C.-Y."/>
            <person name="Huang L."/>
            <person name="Wang Z.-W."/>
            <person name="Zhao X."/>
            <person name="Zhong W.-Y."/>
            <person name="Peng D.-H."/>
            <person name="Ahmad S."/>
            <person name="Lan S."/>
            <person name="Zhang J.-S."/>
            <person name="Tsai W.-C."/>
            <person name="Van De Peer Y."/>
            <person name="Liu Z.-J."/>
        </authorList>
    </citation>
    <scope>NUCLEOTIDE SEQUENCE</scope>
    <source>
        <strain evidence="6">CP</strain>
        <tissue evidence="6">Leaves</tissue>
    </source>
</reference>
<gene>
    <name evidence="6" type="primary">PARC</name>
    <name evidence="6" type="ORF">QJS10_CPB11g01829</name>
</gene>
<dbReference type="GO" id="GO:0005829">
    <property type="term" value="C:cytosol"/>
    <property type="evidence" value="ECO:0007669"/>
    <property type="project" value="UniProtKB-SubCell"/>
</dbReference>
<dbReference type="FunFam" id="3.40.30.10:FF:000014">
    <property type="entry name" value="Tau class glutathione S-transferase"/>
    <property type="match status" value="1"/>
</dbReference>
<dbReference type="Gene3D" id="1.20.1050.10">
    <property type="match status" value="1"/>
</dbReference>
<dbReference type="PROSITE" id="PS50404">
    <property type="entry name" value="GST_NTER"/>
    <property type="match status" value="1"/>
</dbReference>
<accession>A0AAV9DRP2</accession>
<sequence>MEGVKLLDFLVSPFAIRVRIALAEKGVEYENMVQDLEEKSELLVGSNPIYEQVPVLIHDGKPICESLIIVQYIDETWPDKGPTFLPKDPYQRAHARFWADFIDKKIYVCGQKIVKTKGEDKEKAKEEMISNMKLLEKTLGNEPFFGGEAFGYLDISLISFGSWFHAFEFEGSFSIMDACPKILEWVNRCKEMKSVSEALPDPKATIEYAGFLKQRGSGSNRIM</sequence>
<comment type="caution">
    <text evidence="6">The sequence shown here is derived from an EMBL/GenBank/DDBJ whole genome shotgun (WGS) entry which is preliminary data.</text>
</comment>
<dbReference type="SUPFAM" id="SSF47616">
    <property type="entry name" value="GST C-terminal domain-like"/>
    <property type="match status" value="1"/>
</dbReference>
<comment type="similarity">
    <text evidence="3">Belongs to the GST superfamily.</text>
</comment>
<dbReference type="Proteomes" id="UP001180020">
    <property type="component" value="Unassembled WGS sequence"/>
</dbReference>
<keyword evidence="3" id="KW-0963">Cytoplasm</keyword>
<evidence type="ECO:0000313" key="6">
    <source>
        <dbReference type="EMBL" id="KAK1303928.1"/>
    </source>
</evidence>
<feature type="domain" description="GST N-terminal" evidence="4">
    <location>
        <begin position="2"/>
        <end position="81"/>
    </location>
</feature>
<feature type="domain" description="GST C-terminal" evidence="5">
    <location>
        <begin position="88"/>
        <end position="212"/>
    </location>
</feature>
<organism evidence="6 7">
    <name type="scientific">Acorus calamus</name>
    <name type="common">Sweet flag</name>
    <dbReference type="NCBI Taxonomy" id="4465"/>
    <lineage>
        <taxon>Eukaryota</taxon>
        <taxon>Viridiplantae</taxon>
        <taxon>Streptophyta</taxon>
        <taxon>Embryophyta</taxon>
        <taxon>Tracheophyta</taxon>
        <taxon>Spermatophyta</taxon>
        <taxon>Magnoliopsida</taxon>
        <taxon>Liliopsida</taxon>
        <taxon>Acoraceae</taxon>
        <taxon>Acorus</taxon>
    </lineage>
</organism>
<evidence type="ECO:0000256" key="1">
    <source>
        <dbReference type="ARBA" id="ARBA00022679"/>
    </source>
</evidence>
<dbReference type="EMBL" id="JAUJYO010000011">
    <property type="protein sequence ID" value="KAK1303928.1"/>
    <property type="molecule type" value="Genomic_DNA"/>
</dbReference>
<comment type="function">
    <text evidence="3">Is involved in the conjugation of reduced glutathione to a wide number of exogenous and endogenous hydrophobic electrophiles.</text>
</comment>
<evidence type="ECO:0000259" key="4">
    <source>
        <dbReference type="PROSITE" id="PS50404"/>
    </source>
</evidence>
<evidence type="ECO:0000313" key="7">
    <source>
        <dbReference type="Proteomes" id="UP001180020"/>
    </source>
</evidence>
<dbReference type="GO" id="GO:0004364">
    <property type="term" value="F:glutathione transferase activity"/>
    <property type="evidence" value="ECO:0007669"/>
    <property type="project" value="UniProtKB-UniRule"/>
</dbReference>
<keyword evidence="7" id="KW-1185">Reference proteome</keyword>
<dbReference type="PROSITE" id="PS50405">
    <property type="entry name" value="GST_CTER"/>
    <property type="match status" value="1"/>
</dbReference>
<dbReference type="SFLD" id="SFLDS00019">
    <property type="entry name" value="Glutathione_Transferase_(cytos"/>
    <property type="match status" value="1"/>
</dbReference>
<dbReference type="InterPro" id="IPR036282">
    <property type="entry name" value="Glutathione-S-Trfase_C_sf"/>
</dbReference>
<dbReference type="PANTHER" id="PTHR11260">
    <property type="entry name" value="GLUTATHIONE S-TRANSFERASE, GST, SUPERFAMILY, GST DOMAIN CONTAINING"/>
    <property type="match status" value="1"/>
</dbReference>
<dbReference type="SUPFAM" id="SSF52833">
    <property type="entry name" value="Thioredoxin-like"/>
    <property type="match status" value="1"/>
</dbReference>
<comment type="catalytic activity">
    <reaction evidence="2 3">
        <text>RX + glutathione = an S-substituted glutathione + a halide anion + H(+)</text>
        <dbReference type="Rhea" id="RHEA:16437"/>
        <dbReference type="ChEBI" id="CHEBI:15378"/>
        <dbReference type="ChEBI" id="CHEBI:16042"/>
        <dbReference type="ChEBI" id="CHEBI:17792"/>
        <dbReference type="ChEBI" id="CHEBI:57925"/>
        <dbReference type="ChEBI" id="CHEBI:90779"/>
        <dbReference type="EC" id="2.5.1.18"/>
    </reaction>
</comment>
<dbReference type="InterPro" id="IPR010987">
    <property type="entry name" value="Glutathione-S-Trfase_C-like"/>
</dbReference>
<protein>
    <recommendedName>
        <fullName evidence="3">Glutathione S-transferase</fullName>
        <ecNumber evidence="3">2.5.1.18</ecNumber>
    </recommendedName>
</protein>
<dbReference type="InterPro" id="IPR045074">
    <property type="entry name" value="GST_C_Tau"/>
</dbReference>
<dbReference type="SFLD" id="SFLDG01152">
    <property type="entry name" value="Main.3:_Omega-_and_Tau-like"/>
    <property type="match status" value="1"/>
</dbReference>